<dbReference type="PROSITE" id="PS50197">
    <property type="entry name" value="BEACH"/>
    <property type="match status" value="1"/>
</dbReference>
<dbReference type="SUPFAM" id="SSF49899">
    <property type="entry name" value="Concanavalin A-like lectins/glucanases"/>
    <property type="match status" value="1"/>
</dbReference>
<accession>A0A5B8MM97</accession>
<dbReference type="SUPFAM" id="SSF81837">
    <property type="entry name" value="BEACH domain"/>
    <property type="match status" value="1"/>
</dbReference>
<evidence type="ECO:0000259" key="4">
    <source>
        <dbReference type="PROSITE" id="PS50197"/>
    </source>
</evidence>
<dbReference type="EMBL" id="CP031039">
    <property type="protein sequence ID" value="QDZ21579.1"/>
    <property type="molecule type" value="Genomic_DNA"/>
</dbReference>
<keyword evidence="7" id="KW-1185">Reference proteome</keyword>
<dbReference type="STRING" id="1764295.A0A5B8MM97"/>
<keyword evidence="1" id="KW-0853">WD repeat</keyword>
<name>A0A5B8MM97_9CHLO</name>
<dbReference type="GO" id="GO:0008104">
    <property type="term" value="P:intracellular protein localization"/>
    <property type="evidence" value="ECO:0007669"/>
    <property type="project" value="TreeGrafter"/>
</dbReference>
<dbReference type="InterPro" id="IPR050865">
    <property type="entry name" value="BEACH_Domain"/>
</dbReference>
<proteinExistence type="predicted"/>
<gene>
    <name evidence="6" type="ORF">A3770_06p40970</name>
</gene>
<dbReference type="SUPFAM" id="SSF50978">
    <property type="entry name" value="WD40 repeat-like"/>
    <property type="match status" value="1"/>
</dbReference>
<evidence type="ECO:0000259" key="5">
    <source>
        <dbReference type="PROSITE" id="PS51783"/>
    </source>
</evidence>
<dbReference type="Pfam" id="PF14844">
    <property type="entry name" value="PH_BEACH"/>
    <property type="match status" value="1"/>
</dbReference>
<feature type="domain" description="BEACH" evidence="4">
    <location>
        <begin position="1682"/>
        <end position="1971"/>
    </location>
</feature>
<dbReference type="PANTHER" id="PTHR13743:SF112">
    <property type="entry name" value="BEACH DOMAIN-CONTAINING PROTEIN"/>
    <property type="match status" value="1"/>
</dbReference>
<dbReference type="GO" id="GO:0005829">
    <property type="term" value="C:cytosol"/>
    <property type="evidence" value="ECO:0007669"/>
    <property type="project" value="TreeGrafter"/>
</dbReference>
<feature type="region of interest" description="Disordered" evidence="3">
    <location>
        <begin position="1514"/>
        <end position="1543"/>
    </location>
</feature>
<evidence type="ECO:0000313" key="6">
    <source>
        <dbReference type="EMBL" id="QDZ21579.1"/>
    </source>
</evidence>
<dbReference type="Gene3D" id="2.30.29.30">
    <property type="entry name" value="Pleckstrin-homology domain (PH domain)/Phosphotyrosine-binding domain (PTB)"/>
    <property type="match status" value="1"/>
</dbReference>
<dbReference type="OrthoDB" id="26681at2759"/>
<evidence type="ECO:0000313" key="7">
    <source>
        <dbReference type="Proteomes" id="UP000316726"/>
    </source>
</evidence>
<dbReference type="InterPro" id="IPR036322">
    <property type="entry name" value="WD40_repeat_dom_sf"/>
</dbReference>
<dbReference type="InterPro" id="IPR023362">
    <property type="entry name" value="PH-BEACH_dom"/>
</dbReference>
<dbReference type="Gene3D" id="1.10.1540.10">
    <property type="entry name" value="BEACH domain"/>
    <property type="match status" value="1"/>
</dbReference>
<dbReference type="GO" id="GO:0019901">
    <property type="term" value="F:protein kinase binding"/>
    <property type="evidence" value="ECO:0007669"/>
    <property type="project" value="TreeGrafter"/>
</dbReference>
<dbReference type="FunFam" id="1.10.1540.10:FF:000001">
    <property type="entry name" value="neurobeachin isoform X1"/>
    <property type="match status" value="1"/>
</dbReference>
<dbReference type="PANTHER" id="PTHR13743">
    <property type="entry name" value="BEIGE/BEACH-RELATED"/>
    <property type="match status" value="1"/>
</dbReference>
<dbReference type="Pfam" id="PF02138">
    <property type="entry name" value="Beach"/>
    <property type="match status" value="1"/>
</dbReference>
<dbReference type="Proteomes" id="UP000316726">
    <property type="component" value="Chromosome 6"/>
</dbReference>
<evidence type="ECO:0000256" key="3">
    <source>
        <dbReference type="SAM" id="MobiDB-lite"/>
    </source>
</evidence>
<evidence type="ECO:0000256" key="2">
    <source>
        <dbReference type="ARBA" id="ARBA00022737"/>
    </source>
</evidence>
<dbReference type="InterPro" id="IPR000409">
    <property type="entry name" value="BEACH_dom"/>
</dbReference>
<evidence type="ECO:0000256" key="1">
    <source>
        <dbReference type="ARBA" id="ARBA00022574"/>
    </source>
</evidence>
<keyword evidence="2" id="KW-0677">Repeat</keyword>
<feature type="domain" description="BEACH-type PH" evidence="5">
    <location>
        <begin position="1545"/>
        <end position="1667"/>
    </location>
</feature>
<dbReference type="SMART" id="SM01026">
    <property type="entry name" value="Beach"/>
    <property type="match status" value="1"/>
</dbReference>
<sequence>MAGPASTSYGREDDDELVVLLGEGDLEAKAEVILRLSPQSEVDKKRKACILHKVYRRLEKEIRKLTTKKGTSTGWDNTIRTTLEVVEWSYDRYGGDDVGEDAEWRREGEREVPGLLATTHRVIKENAYVRSDFSKGTTCLVIQLLHILRKAFGQIPDPSLDEISRSCLNGSLVEAELETLLEQFSGCVTSQVLSCLCSILRTVAAFTCTVKEAWQWVSETRELANLGPKEAAAWRLLLLSVMNRVLKDVRAMEPGSAFALSGSLGGIICDGCAKWPFNNGFCFLTQICIDRLGASSVDYKPRLFTFVTSDGQGIEGFFEGPFLAVVFHTGRTARSEVVHFKHAFRPRSWYSVAIQVEKPSLVKGGKSKLALWVDGNLMDAHSVDYKKIHKPLSAFCIGTRPPAIRGNHSFLSDADDSLRFNLKGFLGPVHVYHHNLSDSYLKRMVGNEAHCLPNHVLRVTSTSALGSSLGRRRSFSGDAKGLFSNLLAFYHPLLVRGSVCPNAVGLDFHTLSDSRQNQAHLSASVTVCRRVLATSSFAACGEHIPRLLISILSEKAFWKDDARSDTEDVSMVGIASHVLSTLASASIPSGGSEEYLGKNFPLLLSGVLLQVVDRLTEEDKLAVGGITGLLSSLSDFMDKTKIWKDFCEYLLFNRRIWESAPGECKVQMIYIIGRYCERFPTEMLEMGVAQPIFCYLSECTFEHKKQKLTKEIFNATYTAVAKCIKVLVLEGGPGFLQEVIGSCVAYMSSLSSTVELEHLILIFEEILGEAGGELQRMISKMLIQEKFVEITLNVLSLQDDKNSQHFCEMVMVHTIPLFSKILTYSQREAESQFAETYYTMSTLIRMVVFSKETSSFVGKREYCSILCSSLANLEDSKSYSREQVLSGTCVLKNMMFLSPFILGLHKLEFEIQEAMLHDLTFLFCTNAENRRVFTAWDEWYVSMLLVYLYAWSNEKEGIMDSCINLIQVLAQHAYRGHGFFLFAHQVLCSTLVLKTDLYKDYLGELGGSNVYDEIDAMTSSVMKQLLSFAMEDLIIDQKPKVLPKVELCELNSLILLILIDRYYSFMSLCSEDGGHFDISVLSEFASLDDWVDVKDAAAAEGGGSLTESMEMGPNEVAGLIIRQVIERAPVIPERNKLDLLCTYGSNRIIENVLGELGKMFHMSQNVDVNILNLALKNLEILLKKENIVKHIHRDRASHLILVPLTRLILVSLRLSTPEQKADLYHLAFLEKLVSNILSDSSDMCQAISFALTVIIYEEVILSLEDSGYPLKEVLVILMKLVQKWQTLLQDNLLQDSQKARRIHENTKINSLPAPLLLAQQNLLSISSGAIKKTLDDVLVVQKSVLGSTELSAALNNLLTTHEIKQTYHFHETFLSRIFLDMDKGVLLKESVVKALANIVKEKKSQNSATLHQMELANQEKLELSTTLLLKLLKKTSFVEQSSYASVSEELRDGQNNWKVEKVENSCRKRSRLTLCTKKADYQPASEKAAAKEDKSIMNLSNLLPVYKGVPFFEDEEDEDGSQSGNSSPRSTSVLTSPGGTQRGLEERKNLKFEAFALLVTPKGTSLGWIDICKNSVFFTYVDTEEEIAVYEEEGKTLPMSYMRSFVNEESVHKEKSLEWDLDSLSLILVRRYCLRRSAIEMFHADRTSYFFDFGSPDLRQKAYQVLVSMKPQNLHPLCYHSQNPEKLVKKSEITEQWVRREISNFEYLMHLNTFAGRSYNDITQYPVFPWVLSDYKSEKIDLNDASVFRDLSRPVGALNEERLKKFVERYNSFEDEIMPKFHYGSHYSSSGIVLYYLLRLEPFAGLAVSLQGGKFDHADRLFDDLPGTWEGVLSDMSDVKELIPEFYYCPEILRNVNNFNLGTRQDGKVLGDVSLPPWASDAADFISKHQQALESEYVSSHLHEWIDLVFGCKQRGEQAVEACNVFFYMTYEGQVDIDAITDPMQQKAALDQIAHFGQTPYQLFKAGHPCRMPIEECICPLFATPAAVKSYEVDAGNSERTSIGQMRLTNESIVMMSSLYPYQVTVMDFQANTPDSSGLPFSGKSKAKAFTAISTLTRKLSAVTNLLDSGLSAWSSGLDMNLNFKDCTAISEDGRYIFSCGYLDYTIRFCDSHSGRSIEVLRGMVQPTCLKLSQCGSILAVGFRNSTVGVWVVQPGLKSATEKVSGMTSNMDSFFFNSVSFADWLLKEKRDDLGYQNLVFVNTLSFCCGAVRCVDVNTDLDTVVALTYERELIYHSLSKSTFTKVNDVEADSVMISNENFVVATNPKNGSVSCFSMNGLLLRTITVPTLSHLEPQAMSNRGKYLALSGSIPNKADKVCKVLVYNLLSMELTFEHDLENFVASCAFSSDDTNLVAVLDAGEVMVFTDPATSLKLVDQMLRLGWQESGLEALQ</sequence>
<reference evidence="6 7" key="1">
    <citation type="submission" date="2018-07" db="EMBL/GenBank/DDBJ databases">
        <title>The complete nuclear genome of the prasinophyte Chloropicon primus (CCMP1205).</title>
        <authorList>
            <person name="Pombert J.-F."/>
            <person name="Otis C."/>
            <person name="Turmel M."/>
            <person name="Lemieux C."/>
        </authorList>
    </citation>
    <scope>NUCLEOTIDE SEQUENCE [LARGE SCALE GENOMIC DNA]</scope>
    <source>
        <strain evidence="6 7">CCMP1205</strain>
    </source>
</reference>
<dbReference type="GO" id="GO:0016020">
    <property type="term" value="C:membrane"/>
    <property type="evidence" value="ECO:0007669"/>
    <property type="project" value="TreeGrafter"/>
</dbReference>
<dbReference type="PROSITE" id="PS51783">
    <property type="entry name" value="PH_BEACH"/>
    <property type="match status" value="1"/>
</dbReference>
<dbReference type="InterPro" id="IPR015943">
    <property type="entry name" value="WD40/YVTN_repeat-like_dom_sf"/>
</dbReference>
<feature type="compositionally biased region" description="Polar residues" evidence="3">
    <location>
        <begin position="1521"/>
        <end position="1539"/>
    </location>
</feature>
<dbReference type="CDD" id="cd06071">
    <property type="entry name" value="Beach"/>
    <property type="match status" value="1"/>
</dbReference>
<protein>
    <submittedName>
        <fullName evidence="6">BEACH domain-containing protein</fullName>
    </submittedName>
</protein>
<dbReference type="InterPro" id="IPR013320">
    <property type="entry name" value="ConA-like_dom_sf"/>
</dbReference>
<dbReference type="InterPro" id="IPR036372">
    <property type="entry name" value="BEACH_dom_sf"/>
</dbReference>
<dbReference type="SUPFAM" id="SSF50729">
    <property type="entry name" value="PH domain-like"/>
    <property type="match status" value="1"/>
</dbReference>
<dbReference type="Gene3D" id="2.130.10.10">
    <property type="entry name" value="YVTN repeat-like/Quinoprotein amine dehydrogenase"/>
    <property type="match status" value="1"/>
</dbReference>
<organism evidence="6 7">
    <name type="scientific">Chloropicon primus</name>
    <dbReference type="NCBI Taxonomy" id="1764295"/>
    <lineage>
        <taxon>Eukaryota</taxon>
        <taxon>Viridiplantae</taxon>
        <taxon>Chlorophyta</taxon>
        <taxon>Chloropicophyceae</taxon>
        <taxon>Chloropicales</taxon>
        <taxon>Chloropicaceae</taxon>
        <taxon>Chloropicon</taxon>
    </lineage>
</organism>
<dbReference type="InterPro" id="IPR011993">
    <property type="entry name" value="PH-like_dom_sf"/>
</dbReference>